<dbReference type="InterPro" id="IPR052895">
    <property type="entry name" value="HetReg/Transcr_Mod"/>
</dbReference>
<dbReference type="Pfam" id="PF06985">
    <property type="entry name" value="HET"/>
    <property type="match status" value="1"/>
</dbReference>
<dbReference type="GeneID" id="71985385"/>
<dbReference type="OrthoDB" id="3629193at2759"/>
<dbReference type="PANTHER" id="PTHR24148:SF64">
    <property type="entry name" value="HETEROKARYON INCOMPATIBILITY DOMAIN-CONTAINING PROTEIN"/>
    <property type="match status" value="1"/>
</dbReference>
<reference evidence="2" key="2">
    <citation type="journal article" date="2022" name="Microb. Genom.">
        <title>A chromosome-scale genome assembly of the tomato pathogen Cladosporium fulvum reveals a compartmentalized genome architecture and the presence of a dispensable chromosome.</title>
        <authorList>
            <person name="Zaccaron A.Z."/>
            <person name="Chen L.H."/>
            <person name="Samaras A."/>
            <person name="Stergiopoulos I."/>
        </authorList>
    </citation>
    <scope>NUCLEOTIDE SEQUENCE</scope>
    <source>
        <strain evidence="2">Race5_Kim</strain>
    </source>
</reference>
<dbReference type="InterPro" id="IPR010730">
    <property type="entry name" value="HET"/>
</dbReference>
<sequence>MDGNLLDSACNYPYQPLHGEQHEFRVLDVYPGTGKHVLQCCLRHLKPGSGGISPYETISYCWGDHTSYENLVIDDLPLAAPATAVAALLRMRLPTKVRTLWIDAICIDQEDYDERADQVTRMAGIYRHSRGNLVYLGEDDPSLVSAVRSIHNILPEVDRHTNDAGGFWDAVIVNGGFNFSATGFDDDTKLSYTALDRFFSRAWFSRLWVIQETLVAPSNRCFCGPHELELLDVLRAAVWMLHKHQHWRAQMDNIQFNVFFDWWYKLRPERTREKATFDNVLEVLFFSRIRKTSDTRDRLFALLGLLPEDVSKAIKPDYRISALALMQRVTRQSLLDDSKTNVFNSTIFTVCSMEEGCGIGSWPSWVPRWDRPPMRQPGQLPVFFAAGGEEALAAVGEDTDESILSLGGFVVDRVTCVTEMLKKNAAADLEYLFNWLNGAQETAREGDD</sequence>
<name>A0A9Q8P8W1_PASFU</name>
<organism evidence="2 3">
    <name type="scientific">Passalora fulva</name>
    <name type="common">Tomato leaf mold</name>
    <name type="synonym">Cladosporium fulvum</name>
    <dbReference type="NCBI Taxonomy" id="5499"/>
    <lineage>
        <taxon>Eukaryota</taxon>
        <taxon>Fungi</taxon>
        <taxon>Dikarya</taxon>
        <taxon>Ascomycota</taxon>
        <taxon>Pezizomycotina</taxon>
        <taxon>Dothideomycetes</taxon>
        <taxon>Dothideomycetidae</taxon>
        <taxon>Mycosphaerellales</taxon>
        <taxon>Mycosphaerellaceae</taxon>
        <taxon>Fulvia</taxon>
    </lineage>
</organism>
<dbReference type="AlphaFoldDB" id="A0A9Q8P8W1"/>
<keyword evidence="3" id="KW-1185">Reference proteome</keyword>
<accession>A0A9Q8P8W1</accession>
<evidence type="ECO:0000313" key="2">
    <source>
        <dbReference type="EMBL" id="UJO17417.1"/>
    </source>
</evidence>
<reference evidence="2" key="1">
    <citation type="submission" date="2021-12" db="EMBL/GenBank/DDBJ databases">
        <authorList>
            <person name="Zaccaron A."/>
            <person name="Stergiopoulos I."/>
        </authorList>
    </citation>
    <scope>NUCLEOTIDE SEQUENCE</scope>
    <source>
        <strain evidence="2">Race5_Kim</strain>
    </source>
</reference>
<dbReference type="KEGG" id="ffu:CLAFUR5_05507"/>
<dbReference type="OMA" id="ERIFFEM"/>
<proteinExistence type="predicted"/>
<dbReference type="EMBL" id="CP090167">
    <property type="protein sequence ID" value="UJO17417.1"/>
    <property type="molecule type" value="Genomic_DNA"/>
</dbReference>
<dbReference type="RefSeq" id="XP_047761783.1">
    <property type="nucleotide sequence ID" value="XM_047904655.1"/>
</dbReference>
<dbReference type="PANTHER" id="PTHR24148">
    <property type="entry name" value="ANKYRIN REPEAT DOMAIN-CONTAINING PROTEIN 39 HOMOLOG-RELATED"/>
    <property type="match status" value="1"/>
</dbReference>
<dbReference type="Proteomes" id="UP000756132">
    <property type="component" value="Chromosome 5"/>
</dbReference>
<feature type="domain" description="Heterokaryon incompatibility" evidence="1">
    <location>
        <begin position="55"/>
        <end position="212"/>
    </location>
</feature>
<evidence type="ECO:0000259" key="1">
    <source>
        <dbReference type="Pfam" id="PF06985"/>
    </source>
</evidence>
<protein>
    <submittedName>
        <fullName evidence="2">Heterokaryon incompatibility protein 6, OR allele</fullName>
    </submittedName>
</protein>
<evidence type="ECO:0000313" key="3">
    <source>
        <dbReference type="Proteomes" id="UP000756132"/>
    </source>
</evidence>
<gene>
    <name evidence="2" type="ORF">CLAFUR5_05507</name>
</gene>